<dbReference type="CDD" id="cd01169">
    <property type="entry name" value="HMPP_kinase"/>
    <property type="match status" value="1"/>
</dbReference>
<evidence type="ECO:0000256" key="1">
    <source>
        <dbReference type="ARBA" id="ARBA00004948"/>
    </source>
</evidence>
<dbReference type="AlphaFoldDB" id="A0A7W8MQ19"/>
<comment type="pathway">
    <text evidence="1">Cofactor biosynthesis; thiamine diphosphate biosynthesis.</text>
</comment>
<accession>A0A7W8MQ19</accession>
<dbReference type="GO" id="GO:0005829">
    <property type="term" value="C:cytosol"/>
    <property type="evidence" value="ECO:0007669"/>
    <property type="project" value="TreeGrafter"/>
</dbReference>
<dbReference type="Gene3D" id="3.40.1190.20">
    <property type="match status" value="1"/>
</dbReference>
<name>A0A7W8MQ19_9BACT</name>
<protein>
    <recommendedName>
        <fullName evidence="2">hydroxymethylpyrimidine kinase</fullName>
        <ecNumber evidence="2">2.7.1.49</ecNumber>
    </recommendedName>
</protein>
<keyword evidence="4" id="KW-0418">Kinase</keyword>
<keyword evidence="5" id="KW-1185">Reference proteome</keyword>
<feature type="domain" description="Pyridoxamine kinase/Phosphomethylpyrimidine kinase" evidence="3">
    <location>
        <begin position="12"/>
        <end position="260"/>
    </location>
</feature>
<keyword evidence="4" id="KW-0808">Transferase</keyword>
<dbReference type="Pfam" id="PF08543">
    <property type="entry name" value="Phos_pyr_kin"/>
    <property type="match status" value="1"/>
</dbReference>
<sequence length="268" mass="27993">MMQTVLTIAGFDPSSGAGVTADLMVFAAHGLFGTSCVTGLTVQSTLGVRDSLPVPVEMVRATLACLESDLPAAGIKIGMLGTAANVVAVAEFLEGLRGRGWRVPVVLDPVIRSSSGRELLDAEGVGALRDRLLPLVDWVTPNLDELGVLAGRIVMQRGDMPKAARDLQAMGTGLNVVATGGHLMPPDDLLLRVGGEMDWLPGEQIVSRSTHGTGCAFSSALLSRVVLGDAPLAAARMAKRYVAEAIRTAEPRGAGLGPVNPLWPLREE</sequence>
<dbReference type="GO" id="GO:0009228">
    <property type="term" value="P:thiamine biosynthetic process"/>
    <property type="evidence" value="ECO:0007669"/>
    <property type="project" value="InterPro"/>
</dbReference>
<dbReference type="InterPro" id="IPR013749">
    <property type="entry name" value="PM/HMP-P_kinase-1"/>
</dbReference>
<dbReference type="InterPro" id="IPR004399">
    <property type="entry name" value="HMP/HMP-P_kinase_dom"/>
</dbReference>
<dbReference type="PANTHER" id="PTHR20858">
    <property type="entry name" value="PHOSPHOMETHYLPYRIMIDINE KINASE"/>
    <property type="match status" value="1"/>
</dbReference>
<dbReference type="NCBIfam" id="TIGR00097">
    <property type="entry name" value="HMP-P_kinase"/>
    <property type="match status" value="1"/>
</dbReference>
<proteinExistence type="predicted"/>
<dbReference type="EC" id="2.7.1.49" evidence="2"/>
<evidence type="ECO:0000259" key="3">
    <source>
        <dbReference type="Pfam" id="PF08543"/>
    </source>
</evidence>
<dbReference type="SUPFAM" id="SSF53613">
    <property type="entry name" value="Ribokinase-like"/>
    <property type="match status" value="1"/>
</dbReference>
<reference evidence="4" key="1">
    <citation type="submission" date="2020-08" db="EMBL/GenBank/DDBJ databases">
        <title>Genomic Encyclopedia of Type Strains, Phase IV (KMG-V): Genome sequencing to study the core and pangenomes of soil and plant-associated prokaryotes.</title>
        <authorList>
            <person name="Whitman W."/>
        </authorList>
    </citation>
    <scope>NUCLEOTIDE SEQUENCE [LARGE SCALE GENOMIC DNA]</scope>
    <source>
        <strain evidence="4">M8UP27</strain>
    </source>
</reference>
<dbReference type="Proteomes" id="UP000568106">
    <property type="component" value="Unassembled WGS sequence"/>
</dbReference>
<comment type="caution">
    <text evidence="4">The sequence shown here is derived from an EMBL/GenBank/DDBJ whole genome shotgun (WGS) entry which is preliminary data.</text>
</comment>
<organism evidence="4 5">
    <name type="scientific">Tunturiibacter empetritectus</name>
    <dbReference type="NCBI Taxonomy" id="3069691"/>
    <lineage>
        <taxon>Bacteria</taxon>
        <taxon>Pseudomonadati</taxon>
        <taxon>Acidobacteriota</taxon>
        <taxon>Terriglobia</taxon>
        <taxon>Terriglobales</taxon>
        <taxon>Acidobacteriaceae</taxon>
        <taxon>Tunturiibacter</taxon>
    </lineage>
</organism>
<dbReference type="GO" id="GO:0008972">
    <property type="term" value="F:phosphomethylpyrimidine kinase activity"/>
    <property type="evidence" value="ECO:0007669"/>
    <property type="project" value="InterPro"/>
</dbReference>
<dbReference type="InterPro" id="IPR029056">
    <property type="entry name" value="Ribokinase-like"/>
</dbReference>
<evidence type="ECO:0000256" key="2">
    <source>
        <dbReference type="ARBA" id="ARBA00012135"/>
    </source>
</evidence>
<dbReference type="EMBL" id="JACHDY010000001">
    <property type="protein sequence ID" value="MBB5315807.1"/>
    <property type="molecule type" value="Genomic_DNA"/>
</dbReference>
<dbReference type="GO" id="GO:0008902">
    <property type="term" value="F:hydroxymethylpyrimidine kinase activity"/>
    <property type="evidence" value="ECO:0007669"/>
    <property type="project" value="UniProtKB-EC"/>
</dbReference>
<evidence type="ECO:0000313" key="5">
    <source>
        <dbReference type="Proteomes" id="UP000568106"/>
    </source>
</evidence>
<evidence type="ECO:0000313" key="4">
    <source>
        <dbReference type="EMBL" id="MBB5315807.1"/>
    </source>
</evidence>
<gene>
    <name evidence="4" type="ORF">HDF09_000457</name>
</gene>
<dbReference type="PANTHER" id="PTHR20858:SF17">
    <property type="entry name" value="HYDROXYMETHYLPYRIMIDINE_PHOSPHOMETHYLPYRIMIDINE KINASE THI20-RELATED"/>
    <property type="match status" value="1"/>
</dbReference>